<gene>
    <name evidence="1" type="ORF">BN990_04312</name>
</gene>
<name>A0A024QHB1_9BACI</name>
<dbReference type="eggNOG" id="COG0827">
    <property type="taxonomic scope" value="Bacteria"/>
</dbReference>
<dbReference type="AlphaFoldDB" id="A0A024QHB1"/>
<dbReference type="RefSeq" id="WP_038246997.1">
    <property type="nucleotide sequence ID" value="NZ_BNER01000008.1"/>
</dbReference>
<proteinExistence type="predicted"/>
<dbReference type="InterPro" id="IPR029063">
    <property type="entry name" value="SAM-dependent_MTases_sf"/>
</dbReference>
<dbReference type="Gene3D" id="3.40.50.150">
    <property type="entry name" value="Vaccinia Virus protein VP39"/>
    <property type="match status" value="1"/>
</dbReference>
<organism evidence="1 2">
    <name type="scientific">Virgibacillus massiliensis</name>
    <dbReference type="NCBI Taxonomy" id="1462526"/>
    <lineage>
        <taxon>Bacteria</taxon>
        <taxon>Bacillati</taxon>
        <taxon>Bacillota</taxon>
        <taxon>Bacilli</taxon>
        <taxon>Bacillales</taxon>
        <taxon>Bacillaceae</taxon>
        <taxon>Virgibacillus</taxon>
    </lineage>
</organism>
<dbReference type="OrthoDB" id="1843260at2"/>
<comment type="caution">
    <text evidence="1">The sequence shown here is derived from an EMBL/GenBank/DDBJ whole genome shotgun (WGS) entry which is preliminary data.</text>
</comment>
<dbReference type="EMBL" id="CCDP010000003">
    <property type="protein sequence ID" value="CDQ41933.1"/>
    <property type="molecule type" value="Genomic_DNA"/>
</dbReference>
<sequence length="421" mass="48543">MYKSYYLNDPISEYAMKILSMYLNFPEDQPITAVDFRARDGKLIEKLTSKHKGPKHLYAVEKDSYFTSQMRQSEKYEKVSTSHYKSEARISKEAFSLAIIDPIISNVVQSELFDAVDTFVEPDFEKEERERLQKAESYNNIGFDFNTVDVTEEEQEKAKEDFEKKLEKSIKNRRLAFRRALREQEKKISLERSDNFLLAKATEHLMPGGVLVMITPKEMIDTAVTLRLGNQFEDIRILRLEEDEYLDKRKCIILAKKKKEKSLQDRTIGYSLAETKLTPFSQLKEIAPQAEGIYFVPTQSNDAVELFRVGPLTSGEVLEAVQKSSLLDTYKESYSQVLTDPNPVAPTPLHKGHIMLLLTSGFLNGYIGKGVNQHLVKGNAIKMTRESRETDDDGVETIKEREYYHISVKYLNNKGEFHKLM</sequence>
<accession>A0A024QHB1</accession>
<dbReference type="STRING" id="1462526.BN990_04312"/>
<protein>
    <submittedName>
        <fullName evidence="1">Uncharacterized protein</fullName>
    </submittedName>
</protein>
<reference evidence="1 2" key="1">
    <citation type="submission" date="2014-03" db="EMBL/GenBank/DDBJ databases">
        <authorList>
            <person name="Urmite Genomes U."/>
        </authorList>
    </citation>
    <scope>NUCLEOTIDE SEQUENCE [LARGE SCALE GENOMIC DNA]</scope>
    <source>
        <strain evidence="1 2">Vm-5</strain>
    </source>
</reference>
<evidence type="ECO:0000313" key="2">
    <source>
        <dbReference type="Proteomes" id="UP000028875"/>
    </source>
</evidence>
<reference evidence="2" key="2">
    <citation type="submission" date="2014-05" db="EMBL/GenBank/DDBJ databases">
        <title>Draft genome sequence of Virgibacillus massiliensis Vm-5.</title>
        <authorList>
            <person name="Khelaifia S."/>
            <person name="Croce O."/>
            <person name="Lagier J.C."/>
            <person name="Raoult D."/>
        </authorList>
    </citation>
    <scope>NUCLEOTIDE SEQUENCE [LARGE SCALE GENOMIC DNA]</scope>
    <source>
        <strain evidence="2">Vm-5</strain>
    </source>
</reference>
<dbReference type="Proteomes" id="UP000028875">
    <property type="component" value="Unassembled WGS sequence"/>
</dbReference>
<evidence type="ECO:0000313" key="1">
    <source>
        <dbReference type="EMBL" id="CDQ41933.1"/>
    </source>
</evidence>
<keyword evidence="2" id="KW-1185">Reference proteome</keyword>